<evidence type="ECO:0000313" key="1">
    <source>
        <dbReference type="EMBL" id="GIM73271.1"/>
    </source>
</evidence>
<accession>A0A919VR32</accession>
<keyword evidence="2" id="KW-1185">Reference proteome</keyword>
<sequence length="65" mass="7409">MRAQAAVVNAVKRELLVSSRRDRRRSRVIHGRHHSIQQDPASQIAVALVGVQLARWFVGVQLARW</sequence>
<comment type="caution">
    <text evidence="1">The sequence shown here is derived from an EMBL/GenBank/DDBJ whole genome shotgun (WGS) entry which is preliminary data.</text>
</comment>
<dbReference type="EMBL" id="BOQP01000017">
    <property type="protein sequence ID" value="GIM73271.1"/>
    <property type="molecule type" value="Genomic_DNA"/>
</dbReference>
<protein>
    <submittedName>
        <fullName evidence="1">Uncharacterized protein</fullName>
    </submittedName>
</protein>
<proteinExistence type="predicted"/>
<reference evidence="1" key="1">
    <citation type="submission" date="2021-03" db="EMBL/GenBank/DDBJ databases">
        <title>Whole genome shotgun sequence of Actinoplanes consettensis NBRC 14913.</title>
        <authorList>
            <person name="Komaki H."/>
            <person name="Tamura T."/>
        </authorList>
    </citation>
    <scope>NUCLEOTIDE SEQUENCE</scope>
    <source>
        <strain evidence="1">NBRC 14913</strain>
    </source>
</reference>
<name>A0A919VR32_9ACTN</name>
<dbReference type="AlphaFoldDB" id="A0A919VR32"/>
<evidence type="ECO:0000313" key="2">
    <source>
        <dbReference type="Proteomes" id="UP000680865"/>
    </source>
</evidence>
<dbReference type="Proteomes" id="UP000680865">
    <property type="component" value="Unassembled WGS sequence"/>
</dbReference>
<gene>
    <name evidence="1" type="ORF">Aco04nite_34410</name>
</gene>
<organism evidence="1 2">
    <name type="scientific">Winogradskya consettensis</name>
    <dbReference type="NCBI Taxonomy" id="113560"/>
    <lineage>
        <taxon>Bacteria</taxon>
        <taxon>Bacillati</taxon>
        <taxon>Actinomycetota</taxon>
        <taxon>Actinomycetes</taxon>
        <taxon>Micromonosporales</taxon>
        <taxon>Micromonosporaceae</taxon>
        <taxon>Winogradskya</taxon>
    </lineage>
</organism>